<reference evidence="2 3" key="1">
    <citation type="journal article" date="2012" name="BMC Genomics">
        <title>Sequencing the genome of Marssonina brunnea reveals fungus-poplar co-evolution.</title>
        <authorList>
            <person name="Zhu S."/>
            <person name="Cao Y.-Z."/>
            <person name="Jiang C."/>
            <person name="Tan B.-Y."/>
            <person name="Wang Z."/>
            <person name="Feng S."/>
            <person name="Zhang L."/>
            <person name="Su X.-H."/>
            <person name="Brejova B."/>
            <person name="Vinar T."/>
            <person name="Xu M."/>
            <person name="Wang M.-X."/>
            <person name="Zhang S.-G."/>
            <person name="Huang M.-R."/>
            <person name="Wu R."/>
            <person name="Zhou Y."/>
        </authorList>
    </citation>
    <scope>NUCLEOTIDE SEQUENCE [LARGE SCALE GENOMIC DNA]</scope>
    <source>
        <strain evidence="2 3">MB_m1</strain>
    </source>
</reference>
<name>K1X0F8_MARBU</name>
<dbReference type="HOGENOM" id="CLU_829179_0_0_1"/>
<evidence type="ECO:0000313" key="3">
    <source>
        <dbReference type="Proteomes" id="UP000006753"/>
    </source>
</evidence>
<feature type="region of interest" description="Disordered" evidence="1">
    <location>
        <begin position="104"/>
        <end position="335"/>
    </location>
</feature>
<keyword evidence="3" id="KW-1185">Reference proteome</keyword>
<organism evidence="2 3">
    <name type="scientific">Marssonina brunnea f. sp. multigermtubi (strain MB_m1)</name>
    <name type="common">Marssonina leaf spot fungus</name>
    <dbReference type="NCBI Taxonomy" id="1072389"/>
    <lineage>
        <taxon>Eukaryota</taxon>
        <taxon>Fungi</taxon>
        <taxon>Dikarya</taxon>
        <taxon>Ascomycota</taxon>
        <taxon>Pezizomycotina</taxon>
        <taxon>Leotiomycetes</taxon>
        <taxon>Helotiales</taxon>
        <taxon>Drepanopezizaceae</taxon>
        <taxon>Drepanopeziza</taxon>
    </lineage>
</organism>
<feature type="compositionally biased region" description="Pro residues" evidence="1">
    <location>
        <begin position="110"/>
        <end position="121"/>
    </location>
</feature>
<feature type="compositionally biased region" description="Polar residues" evidence="1">
    <location>
        <begin position="202"/>
        <end position="216"/>
    </location>
</feature>
<protein>
    <submittedName>
        <fullName evidence="2">Uncharacterized protein</fullName>
    </submittedName>
</protein>
<accession>K1X0F8</accession>
<dbReference type="KEGG" id="mbe:MBM_03465"/>
<feature type="compositionally biased region" description="Gly residues" evidence="1">
    <location>
        <begin position="279"/>
        <end position="294"/>
    </location>
</feature>
<evidence type="ECO:0000256" key="1">
    <source>
        <dbReference type="SAM" id="MobiDB-lite"/>
    </source>
</evidence>
<dbReference type="Proteomes" id="UP000006753">
    <property type="component" value="Unassembled WGS sequence"/>
</dbReference>
<feature type="compositionally biased region" description="Basic residues" evidence="1">
    <location>
        <begin position="311"/>
        <end position="321"/>
    </location>
</feature>
<dbReference type="AlphaFoldDB" id="K1X0F8"/>
<proteinExistence type="predicted"/>
<dbReference type="EMBL" id="JH921433">
    <property type="protein sequence ID" value="EKD18472.1"/>
    <property type="molecule type" value="Genomic_DNA"/>
</dbReference>
<feature type="compositionally biased region" description="Low complexity" evidence="1">
    <location>
        <begin position="253"/>
        <end position="266"/>
    </location>
</feature>
<dbReference type="OrthoDB" id="3557783at2759"/>
<gene>
    <name evidence="2" type="ORF">MBM_03465</name>
</gene>
<sequence>MASSQGHKSVSNVPLYASCITNIKHKARIWRIAGYSFDLEYSKIDSLIRNCGEYGEYSETEKLWHVELYIWSHYCTSLNNPLPPRACLAPSSKTRTQHTRLRRMQLTDPSPVPNEPFPFPCPTSSGQAMLVSDANPAPPEPTSHPRPTDISPFPAVFNPYPPVYMPGARSPEPEPATSRASLPSQSSSSSASFRIRGSSSATHNFGTQGAAASSMSNRHHSPLPAKVSADVAIGRAYNNRPTRGRRGGGGPYLSGTSPGQPTSQESSIRRLSLESRMGPIGGGSGTNGGHGQVGNGEKKKTGRKAVQAVRRQLKIARRTGGRNKGMGLGRPNAVG</sequence>
<evidence type="ECO:0000313" key="2">
    <source>
        <dbReference type="EMBL" id="EKD18472.1"/>
    </source>
</evidence>
<feature type="compositionally biased region" description="Low complexity" evidence="1">
    <location>
        <begin position="178"/>
        <end position="201"/>
    </location>
</feature>
<dbReference type="InParanoid" id="K1X0F8"/>